<protein>
    <submittedName>
        <fullName evidence="1">Tail fiber assembly protein U</fullName>
    </submittedName>
</protein>
<dbReference type="Proteomes" id="UP000031668">
    <property type="component" value="Unassembled WGS sequence"/>
</dbReference>
<accession>A0A0C2MN77</accession>
<dbReference type="OrthoDB" id="10636178at2759"/>
<dbReference type="Pfam" id="PF02413">
    <property type="entry name" value="Caudo_TAP"/>
    <property type="match status" value="1"/>
</dbReference>
<organism evidence="1 2">
    <name type="scientific">Thelohanellus kitauei</name>
    <name type="common">Myxosporean</name>
    <dbReference type="NCBI Taxonomy" id="669202"/>
    <lineage>
        <taxon>Eukaryota</taxon>
        <taxon>Metazoa</taxon>
        <taxon>Cnidaria</taxon>
        <taxon>Myxozoa</taxon>
        <taxon>Myxosporea</taxon>
        <taxon>Bivalvulida</taxon>
        <taxon>Platysporina</taxon>
        <taxon>Myxobolidae</taxon>
        <taxon>Thelohanellus</taxon>
    </lineage>
</organism>
<sequence>MITMKNFTVENVDLNGLLIAVATDETGADWYESQKNFHPDTLKVVFDAVGLIISEGQDVSALWPGGNSIAEVDPADVPAEFTLNGEWVFDGKQIKPRTYDAGAESKRKDLLSEAATVTADWRVELQLNTISEEDKASLIKWMEYIKAVKATELSQVKDEDTFNQIEWPDKPEG</sequence>
<dbReference type="InterPro" id="IPR003458">
    <property type="entry name" value="Phage_T4_Gp38_tail_assem"/>
</dbReference>
<gene>
    <name evidence="1" type="ORF">RF11_01687</name>
</gene>
<evidence type="ECO:0000313" key="1">
    <source>
        <dbReference type="EMBL" id="KII68656.1"/>
    </source>
</evidence>
<evidence type="ECO:0000313" key="2">
    <source>
        <dbReference type="Proteomes" id="UP000031668"/>
    </source>
</evidence>
<dbReference type="EMBL" id="JWZT01002738">
    <property type="protein sequence ID" value="KII68656.1"/>
    <property type="molecule type" value="Genomic_DNA"/>
</dbReference>
<reference evidence="1 2" key="1">
    <citation type="journal article" date="2014" name="Genome Biol. Evol.">
        <title>The genome of the myxosporean Thelohanellus kitauei shows adaptations to nutrient acquisition within its fish host.</title>
        <authorList>
            <person name="Yang Y."/>
            <person name="Xiong J."/>
            <person name="Zhou Z."/>
            <person name="Huo F."/>
            <person name="Miao W."/>
            <person name="Ran C."/>
            <person name="Liu Y."/>
            <person name="Zhang J."/>
            <person name="Feng J."/>
            <person name="Wang M."/>
            <person name="Wang M."/>
            <person name="Wang L."/>
            <person name="Yao B."/>
        </authorList>
    </citation>
    <scope>NUCLEOTIDE SEQUENCE [LARGE SCALE GENOMIC DNA]</scope>
    <source>
        <strain evidence="1">Wuqing</strain>
    </source>
</reference>
<dbReference type="AlphaFoldDB" id="A0A0C2MN77"/>
<keyword evidence="2" id="KW-1185">Reference proteome</keyword>
<name>A0A0C2MN77_THEKT</name>
<proteinExistence type="predicted"/>
<comment type="caution">
    <text evidence="1">The sequence shown here is derived from an EMBL/GenBank/DDBJ whole genome shotgun (WGS) entry which is preliminary data.</text>
</comment>